<organism evidence="1 2">
    <name type="scientific">Protea cynaroides</name>
    <dbReference type="NCBI Taxonomy" id="273540"/>
    <lineage>
        <taxon>Eukaryota</taxon>
        <taxon>Viridiplantae</taxon>
        <taxon>Streptophyta</taxon>
        <taxon>Embryophyta</taxon>
        <taxon>Tracheophyta</taxon>
        <taxon>Spermatophyta</taxon>
        <taxon>Magnoliopsida</taxon>
        <taxon>Proteales</taxon>
        <taxon>Proteaceae</taxon>
        <taxon>Protea</taxon>
    </lineage>
</organism>
<dbReference type="EMBL" id="JAMYWD010000001">
    <property type="protein sequence ID" value="KAJ4981955.1"/>
    <property type="molecule type" value="Genomic_DNA"/>
</dbReference>
<name>A0A9Q0R3F6_9MAGN</name>
<sequence>MSAVVIECRFYQLISNTVECVTSDIKFGDSKSTGNCVASVLLLLQFLCTRWGMEESYGELVIRKLRVICKEIWGKQLALEKWERKFIFMRNSTLSMKFLVPM</sequence>
<protein>
    <submittedName>
        <fullName evidence="1">Uncharacterized protein</fullName>
    </submittedName>
</protein>
<accession>A0A9Q0R3F6</accession>
<evidence type="ECO:0000313" key="2">
    <source>
        <dbReference type="Proteomes" id="UP001141806"/>
    </source>
</evidence>
<gene>
    <name evidence="1" type="ORF">NE237_032792</name>
</gene>
<keyword evidence="2" id="KW-1185">Reference proteome</keyword>
<dbReference type="Proteomes" id="UP001141806">
    <property type="component" value="Unassembled WGS sequence"/>
</dbReference>
<reference evidence="1" key="1">
    <citation type="journal article" date="2023" name="Plant J.">
        <title>The genome of the king protea, Protea cynaroides.</title>
        <authorList>
            <person name="Chang J."/>
            <person name="Duong T.A."/>
            <person name="Schoeman C."/>
            <person name="Ma X."/>
            <person name="Roodt D."/>
            <person name="Barker N."/>
            <person name="Li Z."/>
            <person name="Van de Peer Y."/>
            <person name="Mizrachi E."/>
        </authorList>
    </citation>
    <scope>NUCLEOTIDE SEQUENCE</scope>
    <source>
        <tissue evidence="1">Young leaves</tissue>
    </source>
</reference>
<dbReference type="AlphaFoldDB" id="A0A9Q0R3F6"/>
<comment type="caution">
    <text evidence="1">The sequence shown here is derived from an EMBL/GenBank/DDBJ whole genome shotgun (WGS) entry which is preliminary data.</text>
</comment>
<evidence type="ECO:0000313" key="1">
    <source>
        <dbReference type="EMBL" id="KAJ4981955.1"/>
    </source>
</evidence>
<proteinExistence type="predicted"/>